<comment type="similarity">
    <text evidence="1">Belongs to the peptidase C48 family.</text>
</comment>
<reference evidence="5 6" key="1">
    <citation type="journal article" date="2018" name="PLoS Genet.">
        <title>Population sequencing reveals clonal diversity and ancestral inbreeding in the grapevine cultivar Chardonnay.</title>
        <authorList>
            <person name="Roach M.J."/>
            <person name="Johnson D.L."/>
            <person name="Bohlmann J."/>
            <person name="van Vuuren H.J."/>
            <person name="Jones S.J."/>
            <person name="Pretorius I.S."/>
            <person name="Schmidt S.A."/>
            <person name="Borneman A.R."/>
        </authorList>
    </citation>
    <scope>NUCLEOTIDE SEQUENCE [LARGE SCALE GENOMIC DNA]</scope>
    <source>
        <strain evidence="6">cv. Chardonnay</strain>
        <tissue evidence="5">Leaf</tissue>
    </source>
</reference>
<name>A0A438HQ03_VITVI</name>
<dbReference type="SUPFAM" id="SSF54001">
    <property type="entry name" value="Cysteine proteinases"/>
    <property type="match status" value="1"/>
</dbReference>
<evidence type="ECO:0000313" key="6">
    <source>
        <dbReference type="Proteomes" id="UP000288805"/>
    </source>
</evidence>
<protein>
    <recommendedName>
        <fullName evidence="4">Ubiquitin-like protease family profile domain-containing protein</fullName>
    </recommendedName>
</protein>
<evidence type="ECO:0000313" key="5">
    <source>
        <dbReference type="EMBL" id="RVW86538.1"/>
    </source>
</evidence>
<evidence type="ECO:0000256" key="3">
    <source>
        <dbReference type="ARBA" id="ARBA00022801"/>
    </source>
</evidence>
<sequence length="499" mass="57244">MYNMNLIQDGQLFYQLLNKTSWKGIKVKNNMDNSTEHHPVIFSLPQVESFDVMDDFDAICIRGMDLEQGEKPPTKKKCRGITRKSMIIKNRNRGVKLVIKYNPDGIYVRQAFVHLIRYNSWRDVPIQVKNNLWDTIEAYFTLDSKSRRNCMLMMGKCFRSFKNMLIVKYVIPFKDQLEVLKKPPIEYIFIEDEDWAIFVKERLSERFQMATTSYTEIIDRSILWKKAMEKKDGTYDEVVIPMVEKIMLKESQESDPIFSGYNDILTEALGTPKYNAQLSQMMPSTPQSAISSSNIKQKQIVLPQVVEQPKRQVDDHVPTVQKASKVRKYQLAIGTKENVVATGTIILECGVNFLVVVDASYEPNAPLLVPIPNQITTIGEALRTICFVNPALVSKAGMREASKESRSRVIANRLMNANHADFIFIPYNPGYHWVLVALDTRTMIAYYLDSLQDQPFDDLKEIVNMALRIHPPQKHKSSKKEPTWVVVGASKGKLSEAES</sequence>
<dbReference type="Pfam" id="PF02902">
    <property type="entry name" value="Peptidase_C48"/>
    <property type="match status" value="1"/>
</dbReference>
<dbReference type="GO" id="GO:0006508">
    <property type="term" value="P:proteolysis"/>
    <property type="evidence" value="ECO:0007669"/>
    <property type="project" value="UniProtKB-KW"/>
</dbReference>
<comment type="caution">
    <text evidence="5">The sequence shown here is derived from an EMBL/GenBank/DDBJ whole genome shotgun (WGS) entry which is preliminary data.</text>
</comment>
<organism evidence="5 6">
    <name type="scientific">Vitis vinifera</name>
    <name type="common">Grape</name>
    <dbReference type="NCBI Taxonomy" id="29760"/>
    <lineage>
        <taxon>Eukaryota</taxon>
        <taxon>Viridiplantae</taxon>
        <taxon>Streptophyta</taxon>
        <taxon>Embryophyta</taxon>
        <taxon>Tracheophyta</taxon>
        <taxon>Spermatophyta</taxon>
        <taxon>Magnoliopsida</taxon>
        <taxon>eudicotyledons</taxon>
        <taxon>Gunneridae</taxon>
        <taxon>Pentapetalae</taxon>
        <taxon>rosids</taxon>
        <taxon>Vitales</taxon>
        <taxon>Vitaceae</taxon>
        <taxon>Viteae</taxon>
        <taxon>Vitis</taxon>
    </lineage>
</organism>
<proteinExistence type="inferred from homology"/>
<evidence type="ECO:0000256" key="1">
    <source>
        <dbReference type="ARBA" id="ARBA00005234"/>
    </source>
</evidence>
<dbReference type="GO" id="GO:0008234">
    <property type="term" value="F:cysteine-type peptidase activity"/>
    <property type="evidence" value="ECO:0007669"/>
    <property type="project" value="InterPro"/>
</dbReference>
<evidence type="ECO:0000259" key="4">
    <source>
        <dbReference type="Pfam" id="PF02902"/>
    </source>
</evidence>
<dbReference type="PANTHER" id="PTHR33018">
    <property type="entry name" value="OS10G0338966 PROTEIN-RELATED"/>
    <property type="match status" value="1"/>
</dbReference>
<feature type="domain" description="Ubiquitin-like protease family profile" evidence="4">
    <location>
        <begin position="416"/>
        <end position="457"/>
    </location>
</feature>
<accession>A0A438HQ03</accession>
<dbReference type="Gene3D" id="3.40.395.10">
    <property type="entry name" value="Adenoviral Proteinase, Chain A"/>
    <property type="match status" value="1"/>
</dbReference>
<dbReference type="InterPro" id="IPR038765">
    <property type="entry name" value="Papain-like_cys_pep_sf"/>
</dbReference>
<keyword evidence="3" id="KW-0378">Hydrolase</keyword>
<dbReference type="AlphaFoldDB" id="A0A438HQ03"/>
<keyword evidence="2" id="KW-0645">Protease</keyword>
<gene>
    <name evidence="5" type="ORF">CK203_042136</name>
</gene>
<dbReference type="Proteomes" id="UP000288805">
    <property type="component" value="Unassembled WGS sequence"/>
</dbReference>
<dbReference type="InterPro" id="IPR003653">
    <property type="entry name" value="Peptidase_C48_C"/>
</dbReference>
<evidence type="ECO:0000256" key="2">
    <source>
        <dbReference type="ARBA" id="ARBA00022670"/>
    </source>
</evidence>
<dbReference type="EMBL" id="QGNW01000193">
    <property type="protein sequence ID" value="RVW86538.1"/>
    <property type="molecule type" value="Genomic_DNA"/>
</dbReference>
<dbReference type="PANTHER" id="PTHR33018:SF31">
    <property type="entry name" value="TRANSPOSASE, PTTA_EN_SPM, PLANT"/>
    <property type="match status" value="1"/>
</dbReference>